<dbReference type="AlphaFoldDB" id="A0A1A5ZX73"/>
<dbReference type="RefSeq" id="XP_018260246.1">
    <property type="nucleotide sequence ID" value="XM_018410437.1"/>
</dbReference>
<dbReference type="EMBL" id="CP144540">
    <property type="protein sequence ID" value="WWC65891.1"/>
    <property type="molecule type" value="Genomic_DNA"/>
</dbReference>
<organism evidence="1">
    <name type="scientific">Kwoniella dejecticola CBS 10117</name>
    <dbReference type="NCBI Taxonomy" id="1296121"/>
    <lineage>
        <taxon>Eukaryota</taxon>
        <taxon>Fungi</taxon>
        <taxon>Dikarya</taxon>
        <taxon>Basidiomycota</taxon>
        <taxon>Agaricomycotina</taxon>
        <taxon>Tremellomycetes</taxon>
        <taxon>Tremellales</taxon>
        <taxon>Cryptococcaceae</taxon>
        <taxon>Kwoniella</taxon>
    </lineage>
</organism>
<dbReference type="Proteomes" id="UP000078595">
    <property type="component" value="Chromosome 11"/>
</dbReference>
<dbReference type="EMBL" id="KI894035">
    <property type="protein sequence ID" value="OBR82404.1"/>
    <property type="molecule type" value="Genomic_DNA"/>
</dbReference>
<reference evidence="2" key="2">
    <citation type="submission" date="2013-07" db="EMBL/GenBank/DDBJ databases">
        <authorList>
            <consortium name="The Broad Institute Genome Sequencing Platform"/>
            <person name="Cuomo C."/>
            <person name="Litvintseva A."/>
            <person name="Chen Y."/>
            <person name="Heitman J."/>
            <person name="Sun S."/>
            <person name="Springer D."/>
            <person name="Dromer F."/>
            <person name="Young S.K."/>
            <person name="Zeng Q."/>
            <person name="Gargeya S."/>
            <person name="Fitzgerald M."/>
            <person name="Abouelleil A."/>
            <person name="Alvarado L."/>
            <person name="Berlin A.M."/>
            <person name="Chapman S.B."/>
            <person name="Dewar J."/>
            <person name="Goldberg J."/>
            <person name="Griggs A."/>
            <person name="Gujja S."/>
            <person name="Hansen M."/>
            <person name="Howarth C."/>
            <person name="Imamovic A."/>
            <person name="Larimer J."/>
            <person name="McCowan C."/>
            <person name="Murphy C."/>
            <person name="Pearson M."/>
            <person name="Priest M."/>
            <person name="Roberts A."/>
            <person name="Saif S."/>
            <person name="Shea T."/>
            <person name="Sykes S."/>
            <person name="Wortman J."/>
            <person name="Nusbaum C."/>
            <person name="Birren B."/>
        </authorList>
    </citation>
    <scope>NUCLEOTIDE SEQUENCE</scope>
    <source>
        <strain evidence="2">CBS 10117</strain>
    </source>
</reference>
<dbReference type="GeneID" id="28970862"/>
<evidence type="ECO:0000313" key="2">
    <source>
        <dbReference type="EMBL" id="WWC65891.1"/>
    </source>
</evidence>
<protein>
    <submittedName>
        <fullName evidence="1">Uncharacterized protein</fullName>
    </submittedName>
</protein>
<evidence type="ECO:0000313" key="3">
    <source>
        <dbReference type="Proteomes" id="UP000078595"/>
    </source>
</evidence>
<dbReference type="OrthoDB" id="10477314at2759"/>
<accession>A0A1A5ZX73</accession>
<keyword evidence="3" id="KW-1185">Reference proteome</keyword>
<gene>
    <name evidence="1" type="ORF">I303_07163</name>
    <name evidence="2" type="ORF">I303_108513</name>
</gene>
<dbReference type="VEuPathDB" id="FungiDB:I303_07163"/>
<reference evidence="1" key="1">
    <citation type="submission" date="2013-07" db="EMBL/GenBank/DDBJ databases">
        <title>The Genome Sequence of Cryptococcus dejecticola CBS10117.</title>
        <authorList>
            <consortium name="The Broad Institute Genome Sequencing Platform"/>
            <person name="Cuomo C."/>
            <person name="Litvintseva A."/>
            <person name="Chen Y."/>
            <person name="Heitman J."/>
            <person name="Sun S."/>
            <person name="Springer D."/>
            <person name="Dromer F."/>
            <person name="Young S.K."/>
            <person name="Zeng Q."/>
            <person name="Gargeya S."/>
            <person name="Fitzgerald M."/>
            <person name="Abouelleil A."/>
            <person name="Alvarado L."/>
            <person name="Berlin A.M."/>
            <person name="Chapman S.B."/>
            <person name="Dewar J."/>
            <person name="Goldberg J."/>
            <person name="Griggs A."/>
            <person name="Gujja S."/>
            <person name="Hansen M."/>
            <person name="Howarth C."/>
            <person name="Imamovic A."/>
            <person name="Larimer J."/>
            <person name="McCowan C."/>
            <person name="Murphy C."/>
            <person name="Pearson M."/>
            <person name="Priest M."/>
            <person name="Roberts A."/>
            <person name="Saif S."/>
            <person name="Shea T."/>
            <person name="Sykes S."/>
            <person name="Wortman J."/>
            <person name="Nusbaum C."/>
            <person name="Birren B."/>
        </authorList>
    </citation>
    <scope>NUCLEOTIDE SEQUENCE [LARGE SCALE GENOMIC DNA]</scope>
    <source>
        <strain evidence="1">CBS 10117</strain>
    </source>
</reference>
<dbReference type="KEGG" id="kdj:28970862"/>
<name>A0A1A5ZX73_9TREE</name>
<sequence length="257" mass="28844">MPFSHIEPLDGEANSMTVGLTALDGRTGNPVPYTSLPPISSRFTMIIENTDPADEDPTNVEQKNRTQRWLESSMTHTRAPYSLTGNLYTSTQSWRGKGRCTVTDRSELFVPEHPDQVDYSEEPEIVTDPDRLFKVLIKKDALNRVKSYMVSCRPTDPTWAVESLGMIQDPEQKDLQVELTLPDDDDDDDHVGTFVNKGEDVSRHLEVTYVSNSAEMLPEYKDQESVVNGELDTIFGTATIKLLMDSNISLQGQVTGW</sequence>
<evidence type="ECO:0000313" key="1">
    <source>
        <dbReference type="EMBL" id="OBR82404.1"/>
    </source>
</evidence>
<reference evidence="2" key="3">
    <citation type="submission" date="2024-02" db="EMBL/GenBank/DDBJ databases">
        <title>Comparative genomics of Cryptococcus and Kwoniella reveals pathogenesis evolution and contrasting modes of karyotype evolution via chromosome fusion or intercentromeric recombination.</title>
        <authorList>
            <person name="Coelho M.A."/>
            <person name="David-Palma M."/>
            <person name="Shea T."/>
            <person name="Bowers K."/>
            <person name="McGinley-Smith S."/>
            <person name="Mohammad A.W."/>
            <person name="Gnirke A."/>
            <person name="Yurkov A.M."/>
            <person name="Nowrousian M."/>
            <person name="Sun S."/>
            <person name="Cuomo C.A."/>
            <person name="Heitman J."/>
        </authorList>
    </citation>
    <scope>NUCLEOTIDE SEQUENCE</scope>
    <source>
        <strain evidence="2">CBS 10117</strain>
    </source>
</reference>
<proteinExistence type="predicted"/>